<name>A0A846N183_9PROT</name>
<evidence type="ECO:0000313" key="3">
    <source>
        <dbReference type="Proteomes" id="UP000570514"/>
    </source>
</evidence>
<keyword evidence="3" id="KW-1185">Reference proteome</keyword>
<sequence length="348" mass="37511">MAKDNKVIGYMTPADLVALMRETGNILVQETTVSDGKPAIHAALRVVNAQTGEQLPGGLPFSVVMFKSPTEPSFSNIAIGTIVPAAELDIRLPRDYFNFCNQRLRFMRVFPLDERSFVIQMDLILHNATREYVKFSLGVWGALFTQVLFELMGRGRESLVHAAEVYAATDVAQNYVSTVTASDAEAPVEETVTEPVTQATEVVNASVGQSGQAEAEISAASTEIVPVESVPVEVAPEETVPAACQEEASDFVAEGPYSTLAPEPASETPTETSSEVAPEITEPEHESLLVRNYRLMHSEPAEGKDMPEEVIVSDTVVANDAEASPEAAPALHENLLPSAAKEEERLAV</sequence>
<dbReference type="RefSeq" id="WP_167083756.1">
    <property type="nucleotide sequence ID" value="NZ_BAAADC010000001.1"/>
</dbReference>
<comment type="caution">
    <text evidence="2">The sequence shown here is derived from an EMBL/GenBank/DDBJ whole genome shotgun (WGS) entry which is preliminary data.</text>
</comment>
<feature type="region of interest" description="Disordered" evidence="1">
    <location>
        <begin position="256"/>
        <end position="282"/>
    </location>
</feature>
<accession>A0A846N183</accession>
<gene>
    <name evidence="2" type="ORF">FHS83_003006</name>
</gene>
<evidence type="ECO:0000313" key="2">
    <source>
        <dbReference type="EMBL" id="NIK89688.1"/>
    </source>
</evidence>
<evidence type="ECO:0000256" key="1">
    <source>
        <dbReference type="SAM" id="MobiDB-lite"/>
    </source>
</evidence>
<proteinExistence type="predicted"/>
<reference evidence="2 3" key="1">
    <citation type="submission" date="2020-03" db="EMBL/GenBank/DDBJ databases">
        <title>Genomic Encyclopedia of Type Strains, Phase IV (KMG-IV): sequencing the most valuable type-strain genomes for metagenomic binning, comparative biology and taxonomic classification.</title>
        <authorList>
            <person name="Goeker M."/>
        </authorList>
    </citation>
    <scope>NUCLEOTIDE SEQUENCE [LARGE SCALE GENOMIC DNA]</scope>
    <source>
        <strain evidence="2 3">DSM 19867</strain>
    </source>
</reference>
<dbReference type="EMBL" id="JAASRM010000001">
    <property type="protein sequence ID" value="NIK89688.1"/>
    <property type="molecule type" value="Genomic_DNA"/>
</dbReference>
<protein>
    <submittedName>
        <fullName evidence="2">Uncharacterized protein</fullName>
    </submittedName>
</protein>
<organism evidence="2 3">
    <name type="scientific">Rhizomicrobium palustre</name>
    <dbReference type="NCBI Taxonomy" id="189966"/>
    <lineage>
        <taxon>Bacteria</taxon>
        <taxon>Pseudomonadati</taxon>
        <taxon>Pseudomonadota</taxon>
        <taxon>Alphaproteobacteria</taxon>
        <taxon>Micropepsales</taxon>
        <taxon>Micropepsaceae</taxon>
        <taxon>Rhizomicrobium</taxon>
    </lineage>
</organism>
<feature type="region of interest" description="Disordered" evidence="1">
    <location>
        <begin position="315"/>
        <end position="348"/>
    </location>
</feature>
<dbReference type="Proteomes" id="UP000570514">
    <property type="component" value="Unassembled WGS sequence"/>
</dbReference>
<dbReference type="AlphaFoldDB" id="A0A846N183"/>